<dbReference type="Pfam" id="PF06172">
    <property type="entry name" value="Cupin_5"/>
    <property type="match status" value="1"/>
</dbReference>
<protein>
    <submittedName>
        <fullName evidence="2">Cupin domain-containing protein</fullName>
    </submittedName>
</protein>
<dbReference type="PANTHER" id="PTHR33387">
    <property type="entry name" value="RMLC-LIKE JELLY ROLL FOLD PROTEIN"/>
    <property type="match status" value="1"/>
</dbReference>
<name>A0ABR9V4V8_9CHRO</name>
<sequence>MKAEYWIKKLNLQKHPEGGYYRETYRSDDTISNNGLSNRATQPRNCSTAIYYLLSGKEFSAFHRLKSDEIFHFYSGAPLQVHILTQSGAYKSILLGDTEAENPTFQLIINQGDWFASEVSQANSYSLIGCTVSPGFDFTDFELATSEKLINQYPHHQQLIKRLTIHST</sequence>
<dbReference type="InterPro" id="IPR011051">
    <property type="entry name" value="RmlC_Cupin_sf"/>
</dbReference>
<dbReference type="PANTHER" id="PTHR33387:SF3">
    <property type="entry name" value="DUF985 DOMAIN-CONTAINING PROTEIN"/>
    <property type="match status" value="1"/>
</dbReference>
<keyword evidence="3" id="KW-1185">Reference proteome</keyword>
<proteinExistence type="predicted"/>
<accession>A0ABR9V4V8</accession>
<evidence type="ECO:0000313" key="2">
    <source>
        <dbReference type="EMBL" id="MBE9222913.1"/>
    </source>
</evidence>
<dbReference type="InterPro" id="IPR014710">
    <property type="entry name" value="RmlC-like_jellyroll"/>
</dbReference>
<dbReference type="CDD" id="cd06121">
    <property type="entry name" value="cupin_YML079wp"/>
    <property type="match status" value="1"/>
</dbReference>
<evidence type="ECO:0000313" key="3">
    <source>
        <dbReference type="Proteomes" id="UP000654604"/>
    </source>
</evidence>
<dbReference type="InterPro" id="IPR009327">
    <property type="entry name" value="Cupin_DUF985"/>
</dbReference>
<dbReference type="EMBL" id="JADEWC010000019">
    <property type="protein sequence ID" value="MBE9222913.1"/>
    <property type="molecule type" value="Genomic_DNA"/>
</dbReference>
<dbReference type="Proteomes" id="UP000654604">
    <property type="component" value="Unassembled WGS sequence"/>
</dbReference>
<dbReference type="SUPFAM" id="SSF51182">
    <property type="entry name" value="RmlC-like cupins"/>
    <property type="match status" value="1"/>
</dbReference>
<comment type="caution">
    <text evidence="2">The sequence shown here is derived from an EMBL/GenBank/DDBJ whole genome shotgun (WGS) entry which is preliminary data.</text>
</comment>
<dbReference type="RefSeq" id="WP_193801059.1">
    <property type="nucleotide sequence ID" value="NZ_JADEWC010000019.1"/>
</dbReference>
<organism evidence="2 3">
    <name type="scientific">Cyanobacterium stanieri LEGE 03274</name>
    <dbReference type="NCBI Taxonomy" id="1828756"/>
    <lineage>
        <taxon>Bacteria</taxon>
        <taxon>Bacillati</taxon>
        <taxon>Cyanobacteriota</taxon>
        <taxon>Cyanophyceae</taxon>
        <taxon>Oscillatoriophycideae</taxon>
        <taxon>Chroococcales</taxon>
        <taxon>Geminocystaceae</taxon>
        <taxon>Cyanobacterium</taxon>
    </lineage>
</organism>
<evidence type="ECO:0000259" key="1">
    <source>
        <dbReference type="Pfam" id="PF06172"/>
    </source>
</evidence>
<dbReference type="Gene3D" id="2.60.120.10">
    <property type="entry name" value="Jelly Rolls"/>
    <property type="match status" value="1"/>
</dbReference>
<gene>
    <name evidence="2" type="ORF">IQ215_09430</name>
</gene>
<feature type="domain" description="DUF985" evidence="1">
    <location>
        <begin position="4"/>
        <end position="144"/>
    </location>
</feature>
<reference evidence="2 3" key="1">
    <citation type="submission" date="2020-10" db="EMBL/GenBank/DDBJ databases">
        <authorList>
            <person name="Castelo-Branco R."/>
            <person name="Eusebio N."/>
            <person name="Adriana R."/>
            <person name="Vieira A."/>
            <person name="Brugerolle De Fraissinette N."/>
            <person name="Rezende De Castro R."/>
            <person name="Schneider M.P."/>
            <person name="Vasconcelos V."/>
            <person name="Leao P.N."/>
        </authorList>
    </citation>
    <scope>NUCLEOTIDE SEQUENCE [LARGE SCALE GENOMIC DNA]</scope>
    <source>
        <strain evidence="2 3">LEGE 03274</strain>
    </source>
</reference>
<dbReference type="InterPro" id="IPR039935">
    <property type="entry name" value="YML079W-like"/>
</dbReference>